<evidence type="ECO:0000256" key="3">
    <source>
        <dbReference type="SAM" id="MobiDB-lite"/>
    </source>
</evidence>
<dbReference type="EMBL" id="LJZO01000028">
    <property type="protein sequence ID" value="ROV94414.1"/>
    <property type="molecule type" value="Genomic_DNA"/>
</dbReference>
<dbReference type="SUPFAM" id="SSF47473">
    <property type="entry name" value="EF-hand"/>
    <property type="match status" value="1"/>
</dbReference>
<proteinExistence type="predicted"/>
<evidence type="ECO:0000256" key="2">
    <source>
        <dbReference type="ARBA" id="ARBA00022837"/>
    </source>
</evidence>
<evidence type="ECO:0000256" key="1">
    <source>
        <dbReference type="ARBA" id="ARBA00022737"/>
    </source>
</evidence>
<dbReference type="Pfam" id="PF13202">
    <property type="entry name" value="EF-hand_5"/>
    <property type="match status" value="1"/>
</dbReference>
<dbReference type="OrthoDB" id="429467at2759"/>
<protein>
    <recommendedName>
        <fullName evidence="4">EF-hand domain-containing protein</fullName>
    </recommendedName>
</protein>
<keyword evidence="2" id="KW-0106">Calcium</keyword>
<dbReference type="Gene3D" id="1.10.238.10">
    <property type="entry name" value="EF-hand"/>
    <property type="match status" value="1"/>
</dbReference>
<dbReference type="AlphaFoldDB" id="A0A423VTS8"/>
<evidence type="ECO:0000313" key="5">
    <source>
        <dbReference type="EMBL" id="ROV94414.1"/>
    </source>
</evidence>
<dbReference type="STRING" id="252740.A0A423VTS8"/>
<dbReference type="InterPro" id="IPR050403">
    <property type="entry name" value="Myosin_RLC"/>
</dbReference>
<keyword evidence="6" id="KW-1185">Reference proteome</keyword>
<dbReference type="PANTHER" id="PTHR23049">
    <property type="entry name" value="MYOSIN REGULATORY LIGHT CHAIN 2"/>
    <property type="match status" value="1"/>
</dbReference>
<name>A0A423VTS8_CYTCH</name>
<dbReference type="PROSITE" id="PS50222">
    <property type="entry name" value="EF_HAND_2"/>
    <property type="match status" value="2"/>
</dbReference>
<feature type="domain" description="EF-hand" evidence="4">
    <location>
        <begin position="246"/>
        <end position="281"/>
    </location>
</feature>
<feature type="region of interest" description="Disordered" evidence="3">
    <location>
        <begin position="331"/>
        <end position="350"/>
    </location>
</feature>
<dbReference type="Proteomes" id="UP000284375">
    <property type="component" value="Unassembled WGS sequence"/>
</dbReference>
<dbReference type="InterPro" id="IPR011992">
    <property type="entry name" value="EF-hand-dom_pair"/>
</dbReference>
<comment type="caution">
    <text evidence="5">The sequence shown here is derived from an EMBL/GenBank/DDBJ whole genome shotgun (WGS) entry which is preliminary data.</text>
</comment>
<accession>A0A423VTS8</accession>
<feature type="compositionally biased region" description="Low complexity" evidence="3">
    <location>
        <begin position="68"/>
        <end position="122"/>
    </location>
</feature>
<feature type="domain" description="EF-hand" evidence="4">
    <location>
        <begin position="175"/>
        <end position="210"/>
    </location>
</feature>
<dbReference type="InterPro" id="IPR018247">
    <property type="entry name" value="EF_Hand_1_Ca_BS"/>
</dbReference>
<keyword evidence="1" id="KW-0677">Repeat</keyword>
<evidence type="ECO:0000259" key="4">
    <source>
        <dbReference type="PROSITE" id="PS50222"/>
    </source>
</evidence>
<dbReference type="PROSITE" id="PS00018">
    <property type="entry name" value="EF_HAND_1"/>
    <property type="match status" value="2"/>
</dbReference>
<sequence length="350" mass="36172">MLTSHNVNIQALPAGHLKTPSLAVGGGAAPGSPRTPRNSPFRRPVSPATPTTVRQATLSASPFKAGQINNSNSNNNNISNGNGNSNGNSNNSNNVINSRFAPPATSPPSSSSPATPTGTAESLTPRGKVSPSQQQPADDMFGLPRPRAPPVSTASTAPITGRNGNGNALSQLQNAQVRTLREGFQILDRDSDGVVNREDVTDMLNQLGLPSTATDVARFFPHSNPQQTITLAAFLNSIATGLAALSPSAELLSALSSFDDDDSGQIDVEELRDALLHTAPEPGERSLTAADIDEVMAGFSGKRAFGGKTKGGAGGFGKRADVFRYQEFVNSLSGGGNGNGEASTEEEADD</sequence>
<dbReference type="InterPro" id="IPR002048">
    <property type="entry name" value="EF_hand_dom"/>
</dbReference>
<reference evidence="5 6" key="1">
    <citation type="submission" date="2015-09" db="EMBL/GenBank/DDBJ databases">
        <title>Host preference determinants of Valsa canker pathogens revealed by comparative genomics.</title>
        <authorList>
            <person name="Yin Z."/>
            <person name="Huang L."/>
        </authorList>
    </citation>
    <scope>NUCLEOTIDE SEQUENCE [LARGE SCALE GENOMIC DNA]</scope>
    <source>
        <strain evidence="5 6">YSFL</strain>
    </source>
</reference>
<gene>
    <name evidence="5" type="ORF">VSDG_05936</name>
</gene>
<feature type="region of interest" description="Disordered" evidence="3">
    <location>
        <begin position="18"/>
        <end position="168"/>
    </location>
</feature>
<dbReference type="GO" id="GO:0005509">
    <property type="term" value="F:calcium ion binding"/>
    <property type="evidence" value="ECO:0007669"/>
    <property type="project" value="InterPro"/>
</dbReference>
<organism evidence="5 6">
    <name type="scientific">Cytospora chrysosperma</name>
    <name type="common">Cytospora canker fungus</name>
    <name type="synonym">Sphaeria chrysosperma</name>
    <dbReference type="NCBI Taxonomy" id="252740"/>
    <lineage>
        <taxon>Eukaryota</taxon>
        <taxon>Fungi</taxon>
        <taxon>Dikarya</taxon>
        <taxon>Ascomycota</taxon>
        <taxon>Pezizomycotina</taxon>
        <taxon>Sordariomycetes</taxon>
        <taxon>Sordariomycetidae</taxon>
        <taxon>Diaporthales</taxon>
        <taxon>Cytosporaceae</taxon>
        <taxon>Cytospora</taxon>
    </lineage>
</organism>
<dbReference type="SMART" id="SM00054">
    <property type="entry name" value="EFh"/>
    <property type="match status" value="2"/>
</dbReference>
<evidence type="ECO:0000313" key="6">
    <source>
        <dbReference type="Proteomes" id="UP000284375"/>
    </source>
</evidence>
<feature type="compositionally biased region" description="Polar residues" evidence="3">
    <location>
        <begin position="48"/>
        <end position="60"/>
    </location>
</feature>